<comment type="caution">
    <text evidence="4">The sequence shown here is derived from an EMBL/GenBank/DDBJ whole genome shotgun (WGS) entry which is preliminary data.</text>
</comment>
<evidence type="ECO:0000256" key="3">
    <source>
        <dbReference type="RuleBase" id="RU000363"/>
    </source>
</evidence>
<dbReference type="Proteomes" id="UP000536179">
    <property type="component" value="Unassembled WGS sequence"/>
</dbReference>
<dbReference type="PRINTS" id="PR00081">
    <property type="entry name" value="GDHRDH"/>
</dbReference>
<protein>
    <submittedName>
        <fullName evidence="4">NAD(P)-dependent dehydrogenase (Short-subunit alcohol dehydrogenase family)</fullName>
    </submittedName>
</protein>
<name>A0A7W5H8C1_9BACT</name>
<dbReference type="InterPro" id="IPR020904">
    <property type="entry name" value="Sc_DH/Rdtase_CS"/>
</dbReference>
<dbReference type="PRINTS" id="PR00080">
    <property type="entry name" value="SDRFAMILY"/>
</dbReference>
<evidence type="ECO:0000256" key="1">
    <source>
        <dbReference type="ARBA" id="ARBA00006484"/>
    </source>
</evidence>
<dbReference type="RefSeq" id="WP_184307807.1">
    <property type="nucleotide sequence ID" value="NZ_JACHXU010000022.1"/>
</dbReference>
<proteinExistence type="inferred from homology"/>
<reference evidence="4 5" key="1">
    <citation type="submission" date="2020-08" db="EMBL/GenBank/DDBJ databases">
        <title>Genomic Encyclopedia of Type Strains, Phase III (KMG-III): the genomes of soil and plant-associated and newly described type strains.</title>
        <authorList>
            <person name="Whitman W."/>
        </authorList>
    </citation>
    <scope>NUCLEOTIDE SEQUENCE [LARGE SCALE GENOMIC DNA]</scope>
    <source>
        <strain evidence="4 5">CECT 8075</strain>
    </source>
</reference>
<dbReference type="SUPFAM" id="SSF51735">
    <property type="entry name" value="NAD(P)-binding Rossmann-fold domains"/>
    <property type="match status" value="1"/>
</dbReference>
<evidence type="ECO:0000313" key="5">
    <source>
        <dbReference type="Proteomes" id="UP000536179"/>
    </source>
</evidence>
<accession>A0A7W5H8C1</accession>
<dbReference type="InterPro" id="IPR036291">
    <property type="entry name" value="NAD(P)-bd_dom_sf"/>
</dbReference>
<dbReference type="PROSITE" id="PS00061">
    <property type="entry name" value="ADH_SHORT"/>
    <property type="match status" value="1"/>
</dbReference>
<dbReference type="PANTHER" id="PTHR24320">
    <property type="entry name" value="RETINOL DEHYDROGENASE"/>
    <property type="match status" value="1"/>
</dbReference>
<sequence>MKKRILITGATSGIGFETAKSLLSLGHHVMLHGRNAEKLANAVSDIGTPSYGGSVETIAADLSRLADVDKLAVDVLERCDHLDVLINNAGIYKTSQTIASDGIDVRFVVNTIAPYWLTRRLLPLMNGDGRVVNVSSAAQAPVNLAAFSEPVPLDHNAAYAQSKLALMMWSRELATTLGENQPLVVSVNPGSLLATKMVNETFGIPGSDVMIGADILTRAAVSDEFADASGKYYDNDSKRFGTPHPDGLDSHLSRQVIEAMDAFLASKGIAIAKVSA</sequence>
<comment type="similarity">
    <text evidence="1 3">Belongs to the short-chain dehydrogenases/reductases (SDR) family.</text>
</comment>
<dbReference type="InterPro" id="IPR002347">
    <property type="entry name" value="SDR_fam"/>
</dbReference>
<organism evidence="4 5">
    <name type="scientific">Aporhodopirellula rubra</name>
    <dbReference type="NCBI Taxonomy" id="980271"/>
    <lineage>
        <taxon>Bacteria</taxon>
        <taxon>Pseudomonadati</taxon>
        <taxon>Planctomycetota</taxon>
        <taxon>Planctomycetia</taxon>
        <taxon>Pirellulales</taxon>
        <taxon>Pirellulaceae</taxon>
        <taxon>Aporhodopirellula</taxon>
    </lineage>
</organism>
<dbReference type="GO" id="GO:0016491">
    <property type="term" value="F:oxidoreductase activity"/>
    <property type="evidence" value="ECO:0007669"/>
    <property type="project" value="UniProtKB-KW"/>
</dbReference>
<evidence type="ECO:0000313" key="4">
    <source>
        <dbReference type="EMBL" id="MBB3209318.1"/>
    </source>
</evidence>
<gene>
    <name evidence="4" type="ORF">FHS27_005158</name>
</gene>
<keyword evidence="2" id="KW-0560">Oxidoreductase</keyword>
<dbReference type="Pfam" id="PF00106">
    <property type="entry name" value="adh_short"/>
    <property type="match status" value="1"/>
</dbReference>
<dbReference type="Gene3D" id="3.40.50.720">
    <property type="entry name" value="NAD(P)-binding Rossmann-like Domain"/>
    <property type="match status" value="1"/>
</dbReference>
<dbReference type="AlphaFoldDB" id="A0A7W5H8C1"/>
<keyword evidence="5" id="KW-1185">Reference proteome</keyword>
<evidence type="ECO:0000256" key="2">
    <source>
        <dbReference type="ARBA" id="ARBA00023002"/>
    </source>
</evidence>
<dbReference type="EMBL" id="JACHXU010000022">
    <property type="protein sequence ID" value="MBB3209318.1"/>
    <property type="molecule type" value="Genomic_DNA"/>
</dbReference>
<dbReference type="PANTHER" id="PTHR24320:SF148">
    <property type="entry name" value="NAD(P)-BINDING ROSSMANN-FOLD SUPERFAMILY PROTEIN"/>
    <property type="match status" value="1"/>
</dbReference>